<dbReference type="STRING" id="216942.SLITO_v1c08910"/>
<keyword evidence="15" id="KW-0175">Coiled coil</keyword>
<dbReference type="GO" id="GO:0006434">
    <property type="term" value="P:seryl-tRNA aminoacylation"/>
    <property type="evidence" value="ECO:0007669"/>
    <property type="project" value="UniProtKB-UniRule"/>
</dbReference>
<accession>A0A0K1W2E6</accession>
<keyword evidence="5 12" id="KW-0436">Ligase</keyword>
<dbReference type="InterPro" id="IPR006195">
    <property type="entry name" value="aa-tRNA-synth_II"/>
</dbReference>
<feature type="binding site" evidence="12 13">
    <location>
        <position position="280"/>
    </location>
    <ligand>
        <name>L-serine</name>
        <dbReference type="ChEBI" id="CHEBI:33384"/>
    </ligand>
</feature>
<evidence type="ECO:0000256" key="13">
    <source>
        <dbReference type="PIRSR" id="PIRSR001529-1"/>
    </source>
</evidence>
<evidence type="ECO:0000256" key="3">
    <source>
        <dbReference type="ARBA" id="ARBA00010728"/>
    </source>
</evidence>
<evidence type="ECO:0000313" key="17">
    <source>
        <dbReference type="EMBL" id="AKX34505.1"/>
    </source>
</evidence>
<comment type="function">
    <text evidence="12">Catalyzes the attachment of serine to tRNA(Ser). Is also able to aminoacylate tRNA(Sec) with serine, to form the misacylated tRNA L-seryl-tRNA(Sec), which will be further converted into selenocysteinyl-tRNA(Sec).</text>
</comment>
<keyword evidence="6 12" id="KW-0547">Nucleotide-binding</keyword>
<dbReference type="OrthoDB" id="9804647at2"/>
<evidence type="ECO:0000256" key="11">
    <source>
        <dbReference type="ARBA" id="ARBA00048823"/>
    </source>
</evidence>
<dbReference type="PANTHER" id="PTHR43697">
    <property type="entry name" value="SERYL-TRNA SYNTHETASE"/>
    <property type="match status" value="1"/>
</dbReference>
<dbReference type="PRINTS" id="PR00981">
    <property type="entry name" value="TRNASYNTHSER"/>
</dbReference>
<dbReference type="GO" id="GO:0005524">
    <property type="term" value="F:ATP binding"/>
    <property type="evidence" value="ECO:0007669"/>
    <property type="project" value="UniProtKB-UniRule"/>
</dbReference>
<evidence type="ECO:0000256" key="7">
    <source>
        <dbReference type="ARBA" id="ARBA00022840"/>
    </source>
</evidence>
<evidence type="ECO:0000256" key="9">
    <source>
        <dbReference type="ARBA" id="ARBA00023146"/>
    </source>
</evidence>
<dbReference type="PIRSF" id="PIRSF001529">
    <property type="entry name" value="Ser-tRNA-synth_IIa"/>
    <property type="match status" value="1"/>
</dbReference>
<feature type="coiled-coil region" evidence="15">
    <location>
        <begin position="25"/>
        <end position="95"/>
    </location>
</feature>
<feature type="binding site" evidence="12 14">
    <location>
        <begin position="257"/>
        <end position="259"/>
    </location>
    <ligand>
        <name>ATP</name>
        <dbReference type="ChEBI" id="CHEBI:30616"/>
    </ligand>
</feature>
<feature type="binding site" evidence="13">
    <location>
        <position position="226"/>
    </location>
    <ligand>
        <name>L-serine</name>
        <dbReference type="ChEBI" id="CHEBI:33384"/>
    </ligand>
</feature>
<dbReference type="RefSeq" id="WP_075058592.1">
    <property type="nucleotide sequence ID" value="NZ_CP012357.1"/>
</dbReference>
<dbReference type="NCBIfam" id="TIGR00414">
    <property type="entry name" value="serS"/>
    <property type="match status" value="1"/>
</dbReference>
<dbReference type="InterPro" id="IPR002317">
    <property type="entry name" value="Ser-tRNA-ligase_type_1"/>
</dbReference>
<feature type="binding site" evidence="13">
    <location>
        <position position="376"/>
    </location>
    <ligand>
        <name>L-serine</name>
        <dbReference type="ChEBI" id="CHEBI:33384"/>
    </ligand>
</feature>
<evidence type="ECO:0000259" key="16">
    <source>
        <dbReference type="PROSITE" id="PS50862"/>
    </source>
</evidence>
<sequence>MIDLKFIEENKDKVIKNLSRRNPEYKKQIEDIVVLNKKKKELQKVVDDLRFEKNQLSDSFAKLSDSEKKVTKEKVKDINNKLETEETELKNIKNSIDKILFYIPNLIDDSIPDGADDNDNVELFSWEPKVFLNTNLDHWEIAEKLDLIDFKLGAKLSGSRFVVYKSNGAKLIRAIGSILLDFHTKNGFKEYIVPVIVNQNIMFGTGNLPKFEEDLFKTSDQYLIPTGEVPLTNIFNNEVIEKSMLPQYLTTNSLCFRKEAGSAGKDTKGIIRMHQFNKVEMVKLVEPSTSFDELEKMMKNASDILKLFNLKHRVVTLCSGDIGFSSTKTYDLEVWFPAQNKYREISSCSNCLDFQARRMNTRYKDGSELKYIHTLNGSGLAIDRLFAAVLENYYKDGKLYLPEILKPYFDNKDYL</sequence>
<dbReference type="SUPFAM" id="SSF46589">
    <property type="entry name" value="tRNA-binding arm"/>
    <property type="match status" value="1"/>
</dbReference>
<comment type="catalytic activity">
    <reaction evidence="10 12">
        <text>tRNA(Sec) + L-serine + ATP = L-seryl-tRNA(Sec) + AMP + diphosphate + H(+)</text>
        <dbReference type="Rhea" id="RHEA:42580"/>
        <dbReference type="Rhea" id="RHEA-COMP:9742"/>
        <dbReference type="Rhea" id="RHEA-COMP:10128"/>
        <dbReference type="ChEBI" id="CHEBI:15378"/>
        <dbReference type="ChEBI" id="CHEBI:30616"/>
        <dbReference type="ChEBI" id="CHEBI:33019"/>
        <dbReference type="ChEBI" id="CHEBI:33384"/>
        <dbReference type="ChEBI" id="CHEBI:78442"/>
        <dbReference type="ChEBI" id="CHEBI:78533"/>
        <dbReference type="ChEBI" id="CHEBI:456215"/>
        <dbReference type="EC" id="6.1.1.11"/>
    </reaction>
</comment>
<reference evidence="17 18" key="1">
    <citation type="journal article" date="2015" name="Genome Announc.">
        <title>Complete Genome Sequence of Spiroplasma litorale TN-1T (DSM 21781), a Bacterium Isolated from a Green-Eyed Horsefly (Tabanus nigrovittatus).</title>
        <authorList>
            <person name="Lo W.S."/>
            <person name="Lai Y.C."/>
            <person name="Lien Y.W."/>
            <person name="Wang T.H."/>
            <person name="Kuo C.H."/>
        </authorList>
    </citation>
    <scope>NUCLEOTIDE SEQUENCE [LARGE SCALE GENOMIC DNA]</scope>
    <source>
        <strain evidence="17 18">TN-1</strain>
    </source>
</reference>
<keyword evidence="7 12" id="KW-0067">ATP-binding</keyword>
<dbReference type="InterPro" id="IPR042103">
    <property type="entry name" value="SerRS_1_N_sf"/>
</dbReference>
<dbReference type="EC" id="6.1.1.11" evidence="12"/>
<feature type="binding site" evidence="12 14">
    <location>
        <begin position="344"/>
        <end position="347"/>
    </location>
    <ligand>
        <name>ATP</name>
        <dbReference type="ChEBI" id="CHEBI:30616"/>
    </ligand>
</feature>
<evidence type="ECO:0000256" key="1">
    <source>
        <dbReference type="ARBA" id="ARBA00004496"/>
    </source>
</evidence>
<evidence type="ECO:0000256" key="5">
    <source>
        <dbReference type="ARBA" id="ARBA00022598"/>
    </source>
</evidence>
<dbReference type="InterPro" id="IPR045864">
    <property type="entry name" value="aa-tRNA-synth_II/BPL/LPL"/>
</dbReference>
<dbReference type="GO" id="GO:0004828">
    <property type="term" value="F:serine-tRNA ligase activity"/>
    <property type="evidence" value="ECO:0007669"/>
    <property type="project" value="UniProtKB-UniRule"/>
</dbReference>
<evidence type="ECO:0000256" key="4">
    <source>
        <dbReference type="ARBA" id="ARBA00022490"/>
    </source>
</evidence>
<name>A0A0K1W2E6_9MOLU</name>
<organism evidence="17 18">
    <name type="scientific">Spiroplasma litorale</name>
    <dbReference type="NCBI Taxonomy" id="216942"/>
    <lineage>
        <taxon>Bacteria</taxon>
        <taxon>Bacillati</taxon>
        <taxon>Mycoplasmatota</taxon>
        <taxon>Mollicutes</taxon>
        <taxon>Entomoplasmatales</taxon>
        <taxon>Spiroplasmataceae</taxon>
        <taxon>Spiroplasma</taxon>
    </lineage>
</organism>
<dbReference type="GO" id="GO:0016260">
    <property type="term" value="P:selenocysteine biosynthetic process"/>
    <property type="evidence" value="ECO:0007669"/>
    <property type="project" value="UniProtKB-UniRule"/>
</dbReference>
<evidence type="ECO:0000256" key="12">
    <source>
        <dbReference type="HAMAP-Rule" id="MF_00176"/>
    </source>
</evidence>
<feature type="domain" description="Aminoacyl-transfer RNA synthetases class-II family profile" evidence="16">
    <location>
        <begin position="137"/>
        <end position="402"/>
    </location>
</feature>
<dbReference type="PROSITE" id="PS50862">
    <property type="entry name" value="AA_TRNA_LIGASE_II"/>
    <property type="match status" value="1"/>
</dbReference>
<dbReference type="InterPro" id="IPR015866">
    <property type="entry name" value="Ser-tRNA-synth_1_N"/>
</dbReference>
<keyword evidence="9 12" id="KW-0030">Aminoacyl-tRNA synthetase</keyword>
<dbReference type="Gene3D" id="1.10.287.40">
    <property type="entry name" value="Serine-tRNA synthetase, tRNA binding domain"/>
    <property type="match status" value="1"/>
</dbReference>
<dbReference type="InterPro" id="IPR002314">
    <property type="entry name" value="aa-tRNA-synt_IIb"/>
</dbReference>
<dbReference type="InterPro" id="IPR010978">
    <property type="entry name" value="tRNA-bd_arm"/>
</dbReference>
<keyword evidence="8 12" id="KW-0648">Protein biosynthesis</keyword>
<proteinExistence type="inferred from homology"/>
<comment type="domain">
    <text evidence="12">Consists of two distinct domains, a catalytic core and a N-terminal extension that is involved in tRNA binding.</text>
</comment>
<dbReference type="GO" id="GO:0005737">
    <property type="term" value="C:cytoplasm"/>
    <property type="evidence" value="ECO:0007669"/>
    <property type="project" value="UniProtKB-SubCell"/>
</dbReference>
<feature type="binding site" evidence="13">
    <location>
        <position position="257"/>
    </location>
    <ligand>
        <name>L-serine</name>
        <dbReference type="ChEBI" id="CHEBI:33384"/>
    </ligand>
</feature>
<dbReference type="AlphaFoldDB" id="A0A0K1W2E6"/>
<evidence type="ECO:0000313" key="18">
    <source>
        <dbReference type="Proteomes" id="UP000067476"/>
    </source>
</evidence>
<feature type="binding site" evidence="12">
    <location>
        <begin position="226"/>
        <end position="228"/>
    </location>
    <ligand>
        <name>L-serine</name>
        <dbReference type="ChEBI" id="CHEBI:33384"/>
    </ligand>
</feature>
<comment type="subcellular location">
    <subcellularLocation>
        <location evidence="1 12">Cytoplasm</location>
    </subcellularLocation>
</comment>
<evidence type="ECO:0000256" key="10">
    <source>
        <dbReference type="ARBA" id="ARBA00047929"/>
    </source>
</evidence>
<dbReference type="Pfam" id="PF02403">
    <property type="entry name" value="Seryl_tRNA_N"/>
    <property type="match status" value="1"/>
</dbReference>
<comment type="caution">
    <text evidence="12">Lacks conserved residue(s) required for the propagation of feature annotation.</text>
</comment>
<dbReference type="InterPro" id="IPR033729">
    <property type="entry name" value="SerRS_core"/>
</dbReference>
<feature type="binding site" evidence="12">
    <location>
        <position position="378"/>
    </location>
    <ligand>
        <name>L-serine</name>
        <dbReference type="ChEBI" id="CHEBI:33384"/>
    </ligand>
</feature>
<dbReference type="Proteomes" id="UP000067476">
    <property type="component" value="Chromosome"/>
</dbReference>
<dbReference type="HAMAP" id="MF_00176">
    <property type="entry name" value="Ser_tRNA_synth_type1"/>
    <property type="match status" value="1"/>
</dbReference>
<dbReference type="Pfam" id="PF00587">
    <property type="entry name" value="tRNA-synt_2b"/>
    <property type="match status" value="1"/>
</dbReference>
<comment type="catalytic activity">
    <reaction evidence="11 12">
        <text>tRNA(Ser) + L-serine + ATP = L-seryl-tRNA(Ser) + AMP + diphosphate + H(+)</text>
        <dbReference type="Rhea" id="RHEA:12292"/>
        <dbReference type="Rhea" id="RHEA-COMP:9669"/>
        <dbReference type="Rhea" id="RHEA-COMP:9703"/>
        <dbReference type="ChEBI" id="CHEBI:15378"/>
        <dbReference type="ChEBI" id="CHEBI:30616"/>
        <dbReference type="ChEBI" id="CHEBI:33019"/>
        <dbReference type="ChEBI" id="CHEBI:33384"/>
        <dbReference type="ChEBI" id="CHEBI:78442"/>
        <dbReference type="ChEBI" id="CHEBI:78533"/>
        <dbReference type="ChEBI" id="CHEBI:456215"/>
        <dbReference type="EC" id="6.1.1.11"/>
    </reaction>
</comment>
<keyword evidence="4 12" id="KW-0963">Cytoplasm</keyword>
<dbReference type="CDD" id="cd00770">
    <property type="entry name" value="SerRS_core"/>
    <property type="match status" value="1"/>
</dbReference>
<protein>
    <recommendedName>
        <fullName evidence="12">Serine--tRNA ligase</fullName>
        <ecNumber evidence="12">6.1.1.11</ecNumber>
    </recommendedName>
    <alternativeName>
        <fullName evidence="12">Seryl-tRNA synthetase</fullName>
        <shortName evidence="12">SerRS</shortName>
    </alternativeName>
    <alternativeName>
        <fullName evidence="12">Seryl-tRNA(Ser/Sec) synthetase</fullName>
    </alternativeName>
</protein>
<evidence type="ECO:0000256" key="6">
    <source>
        <dbReference type="ARBA" id="ARBA00022741"/>
    </source>
</evidence>
<dbReference type="UniPathway" id="UPA00906">
    <property type="reaction ID" value="UER00895"/>
</dbReference>
<evidence type="ECO:0000256" key="14">
    <source>
        <dbReference type="PIRSR" id="PIRSR001529-2"/>
    </source>
</evidence>
<comment type="pathway">
    <text evidence="2 12">Aminoacyl-tRNA biosynthesis; selenocysteinyl-tRNA(Sec) biosynthesis; L-seryl-tRNA(Sec) from L-serine and tRNA(Sec): step 1/1.</text>
</comment>
<dbReference type="PATRIC" id="fig|216942.3.peg.907"/>
<comment type="similarity">
    <text evidence="3 12">Belongs to the class-II aminoacyl-tRNA synthetase family. Type-1 seryl-tRNA synthetase subfamily.</text>
</comment>
<dbReference type="KEGG" id="sll:SLITO_v1c08910"/>
<comment type="subunit">
    <text evidence="12">Homodimer. The tRNA molecule binds across the dimer.</text>
</comment>
<dbReference type="EMBL" id="CP012357">
    <property type="protein sequence ID" value="AKX34505.1"/>
    <property type="molecule type" value="Genomic_DNA"/>
</dbReference>
<evidence type="ECO:0000256" key="15">
    <source>
        <dbReference type="SAM" id="Coils"/>
    </source>
</evidence>
<gene>
    <name evidence="12 17" type="primary">serS</name>
    <name evidence="17" type="ORF">SLITO_v1c08910</name>
</gene>
<dbReference type="SUPFAM" id="SSF55681">
    <property type="entry name" value="Class II aaRS and biotin synthetases"/>
    <property type="match status" value="1"/>
</dbReference>
<evidence type="ECO:0000256" key="8">
    <source>
        <dbReference type="ARBA" id="ARBA00022917"/>
    </source>
</evidence>
<keyword evidence="18" id="KW-1185">Reference proteome</keyword>
<dbReference type="Gene3D" id="3.30.930.10">
    <property type="entry name" value="Bira Bifunctional Protein, Domain 2"/>
    <property type="match status" value="1"/>
</dbReference>
<dbReference type="PANTHER" id="PTHR43697:SF1">
    <property type="entry name" value="SERINE--TRNA LIGASE"/>
    <property type="match status" value="1"/>
</dbReference>
<evidence type="ECO:0000256" key="2">
    <source>
        <dbReference type="ARBA" id="ARBA00005045"/>
    </source>
</evidence>